<evidence type="ECO:0000313" key="2">
    <source>
        <dbReference type="Proteomes" id="UP001231649"/>
    </source>
</evidence>
<dbReference type="Proteomes" id="UP001231649">
    <property type="component" value="Chromosome 14"/>
</dbReference>
<protein>
    <submittedName>
        <fullName evidence="1">Uncharacterized protein</fullName>
    </submittedName>
</protein>
<keyword evidence="2" id="KW-1185">Reference proteome</keyword>
<evidence type="ECO:0000313" key="1">
    <source>
        <dbReference type="EMBL" id="KAJ8723444.1"/>
    </source>
</evidence>
<organism evidence="1 2">
    <name type="scientific">Mythimna loreyi</name>
    <dbReference type="NCBI Taxonomy" id="667449"/>
    <lineage>
        <taxon>Eukaryota</taxon>
        <taxon>Metazoa</taxon>
        <taxon>Ecdysozoa</taxon>
        <taxon>Arthropoda</taxon>
        <taxon>Hexapoda</taxon>
        <taxon>Insecta</taxon>
        <taxon>Pterygota</taxon>
        <taxon>Neoptera</taxon>
        <taxon>Endopterygota</taxon>
        <taxon>Lepidoptera</taxon>
        <taxon>Glossata</taxon>
        <taxon>Ditrysia</taxon>
        <taxon>Noctuoidea</taxon>
        <taxon>Noctuidae</taxon>
        <taxon>Noctuinae</taxon>
        <taxon>Hadenini</taxon>
        <taxon>Mythimna</taxon>
    </lineage>
</organism>
<reference evidence="1" key="1">
    <citation type="submission" date="2023-03" db="EMBL/GenBank/DDBJ databases">
        <title>Chromosome-level genomes of two armyworms, Mythimna separata and Mythimna loreyi, provide insights into the biosynthesis and reception of sex pheromones.</title>
        <authorList>
            <person name="Zhao H."/>
        </authorList>
    </citation>
    <scope>NUCLEOTIDE SEQUENCE</scope>
    <source>
        <strain evidence="1">BeijingLab</strain>
    </source>
</reference>
<dbReference type="EMBL" id="CM056790">
    <property type="protein sequence ID" value="KAJ8723444.1"/>
    <property type="molecule type" value="Genomic_DNA"/>
</dbReference>
<sequence>MVSAKNRRSLYREFSGNVNVCAAVCLLLLVCGLSPRSSAAPHRSRASMERQKRDANEENKLWANPCDYGSPSDKPNYTTNAKTIAGYLVSQARNAKAKTANYKDEFALKMHSYNSFDELVNSWNSSEYLPKELLPKKKVLSEEDIKGLVDSIDSILPGMYKGLKMIVAGLYSFLNEELNPNLIPDESLKNNINKTMHDVRAVLCHFNDIMNIRNLKIEKLLDSEIPSLKNDMGVLLFRDTLNYLEYLEQVFEAFPEQ</sequence>
<accession>A0ACC2QTJ5</accession>
<gene>
    <name evidence="1" type="ORF">PYW08_003356</name>
</gene>
<name>A0ACC2QTJ5_9NEOP</name>
<proteinExistence type="predicted"/>
<comment type="caution">
    <text evidence="1">The sequence shown here is derived from an EMBL/GenBank/DDBJ whole genome shotgun (WGS) entry which is preliminary data.</text>
</comment>